<evidence type="ECO:0000313" key="1">
    <source>
        <dbReference type="EMBL" id="BAC44174.1"/>
    </source>
</evidence>
<name>Q8EW22_MALP2</name>
<dbReference type="RefSeq" id="WP_011077210.1">
    <property type="nucleotide sequence ID" value="NC_004432.1"/>
</dbReference>
<organism evidence="1 2">
    <name type="scientific">Malacoplasma penetrans (strain HF-2)</name>
    <name type="common">Mycoplasma penetrans</name>
    <dbReference type="NCBI Taxonomy" id="272633"/>
    <lineage>
        <taxon>Bacteria</taxon>
        <taxon>Bacillati</taxon>
        <taxon>Mycoplasmatota</taxon>
        <taxon>Mycoplasmoidales</taxon>
        <taxon>Mycoplasmoidaceae</taxon>
        <taxon>Malacoplasma</taxon>
    </lineage>
</organism>
<accession>Q8EW22</accession>
<reference evidence="1 2" key="1">
    <citation type="journal article" date="2002" name="Nucleic Acids Res.">
        <title>The complete genomic sequence of Mycoplasma penetrans, an intracellular bacterial pathogen in humans.</title>
        <authorList>
            <person name="Sasaki Y."/>
            <person name="Ishikawa J."/>
            <person name="Yamashita A."/>
            <person name="Oshima K."/>
            <person name="Kenri T."/>
            <person name="Furuya K."/>
            <person name="Yoshino C."/>
            <person name="Horino A."/>
            <person name="Shiba T."/>
            <person name="Sasaki T."/>
            <person name="Hattori M."/>
        </authorList>
    </citation>
    <scope>NUCLEOTIDE SEQUENCE [LARGE SCALE GENOMIC DNA]</scope>
    <source>
        <strain evidence="1 2">HF-2</strain>
    </source>
</reference>
<dbReference type="STRING" id="272633.gene:10731500"/>
<dbReference type="eggNOG" id="ENOG5030N09">
    <property type="taxonomic scope" value="Bacteria"/>
</dbReference>
<dbReference type="EMBL" id="BA000026">
    <property type="protein sequence ID" value="BAC44174.1"/>
    <property type="molecule type" value="Genomic_DNA"/>
</dbReference>
<gene>
    <name evidence="1" type="ordered locus">MYPE3850</name>
</gene>
<evidence type="ECO:0000313" key="2">
    <source>
        <dbReference type="Proteomes" id="UP000002522"/>
    </source>
</evidence>
<dbReference type="InParanoid" id="Q8EW22"/>
<proteinExistence type="predicted"/>
<sequence>MKNKIKIKSKSTFFRKRNIFITSFLTASVSITPTIVLSTQLSREVSYNGMTFKNSEKLIDYVKNNSTKKTYTEDDNAQWEFKLNGQSFRFNSPREMQEKLSSYINVEERITSLSEEQLTSYVSSSATGNIFSDDFWNVTQIGSDLAKASSTKVYQAANDKIVQSEDDAYKSHYYESSAYSFNGMYFQSKEDLAKYLKNDYLLSNNKITDQKIIIKAPNGSTSAPINLSDAKALEFIKSFISNNYSDVINYVGSNGEDLTLTKENLNSNLNAITLEDLDYIHINSNEGKSRYIIDNSVEDANDLIGPYFYNGNLDVGSFMNKSMWQKTTDVKNKVWQEGKVNSFIGAFFTSIINDDNMLNLEEAKDNSKSIPTIFRTLLASDTSSEISYDEQYLSNLKAASESVYNDVMTSLNSLLKGKKANTFYKIPVMYSLIIQKLISVNAGKEIINETINYFSKICDYLQNSLETIILDQSLLVNSKGEKFNLKELFNIGNKEFNVNTNVEYFMNKLKEWPKLVTAMIVYIEALNNLSSLGGLIPFSGNDNKFLFEFSVISQDEYYLNEDKFEKIYNTYSKNNYSDFVKEFVNNSQLSSVSSIKNEDESEWENKLNNVLTYGNIPLGTLLKTVIVKNTIQYNISKNALISEIEELKKTGMVVEDGMLYQLGKALGPFIKGTNSDEVDVYQAYLAVLADMRRGGDTLTSDSKVSNVTTLLKNINYFASTVLSSAIMVKDVVSTLFDKAYRIFWNGSSIVNSQGLASKVFTPIRSSLRKSYNKIKDSLGRLNSVSSKNSYTVNASTFKPSLVAGDKYFWKNEMSLFDKAAPFINSAFLLMQAGLFAYDLFSQSSSTVYYTYTTADGTQFIWDGGELVSKYLGFVTEETATIDDMKLIQPIQFTLGQIEEYYYYDGVKYFDKNDLKNVQLNYIFSKDYKNENKHFTKKYSFDTYAANSVKNLYNSLDELISGVLSSLGIKLSSDKSKIDSYTLNNSSPYLVASQYSFSTGLLTNHSGTVEVIAKNIVDNIRATKIVKLPTINNGVVETNQTNSEIVIPGKVWTSNGVVDNSSKASEYLVDNSANDVNAQITDWSKVSGSNFKVADQKVAESTASKNIYELFKSKFKLNSKEVSNLDLTNNLINKNNKYSEVNSNPRKINVYSVNIPGQKVLYFLDQGKAEYYASLFTNATKTNTNTYTSYSFDGMYFKTEKDLRNWAYSLRG</sequence>
<keyword evidence="2" id="KW-1185">Reference proteome</keyword>
<dbReference type="AlphaFoldDB" id="Q8EW22"/>
<dbReference type="Proteomes" id="UP000002522">
    <property type="component" value="Chromosome"/>
</dbReference>
<dbReference type="KEGG" id="mpe:MYPE3850"/>
<protein>
    <submittedName>
        <fullName evidence="1">Uncharacterized protein</fullName>
    </submittedName>
</protein>
<dbReference type="HOGENOM" id="CLU_269705_0_0_14"/>